<comment type="caution">
    <text evidence="15">The sequence shown here is derived from an EMBL/GenBank/DDBJ whole genome shotgun (WGS) entry which is preliminary data.</text>
</comment>
<comment type="catalytic activity">
    <reaction evidence="1">
        <text>1-(5-phospho-beta-D-ribosyl)-5-[(5-phospho-beta-D-ribosylamino)methylideneamino]imidazole-4-carboxamide = 5-[(5-phospho-1-deoxy-D-ribulos-1-ylimino)methylamino]-1-(5-phospho-beta-D-ribosyl)imidazole-4-carboxamide</text>
        <dbReference type="Rhea" id="RHEA:15469"/>
        <dbReference type="ChEBI" id="CHEBI:58435"/>
        <dbReference type="ChEBI" id="CHEBI:58525"/>
        <dbReference type="EC" id="5.3.1.16"/>
    </reaction>
</comment>
<dbReference type="SUPFAM" id="SSF51366">
    <property type="entry name" value="Ribulose-phoshate binding barrel"/>
    <property type="match status" value="1"/>
</dbReference>
<keyword evidence="8" id="KW-0413">Isomerase</keyword>
<dbReference type="InterPro" id="IPR017438">
    <property type="entry name" value="ATP-NAD_kinase_N"/>
</dbReference>
<dbReference type="InterPro" id="IPR006062">
    <property type="entry name" value="His_biosynth"/>
</dbReference>
<keyword evidence="7 11" id="KW-0368">Histidine biosynthesis</keyword>
<evidence type="ECO:0000256" key="1">
    <source>
        <dbReference type="ARBA" id="ARBA00000901"/>
    </source>
</evidence>
<dbReference type="FunFam" id="3.20.20.70:FF:000110">
    <property type="entry name" value="1-(5-phosphoribosyl)-5-[(5-phosphoribosylamino)methylideneamino] imidazole-4-carboxamide isomerase, chloroplastic"/>
    <property type="match status" value="1"/>
</dbReference>
<feature type="domain" description="DAGKc" evidence="13">
    <location>
        <begin position="7"/>
        <end position="156"/>
    </location>
</feature>
<dbReference type="InterPro" id="IPR000555">
    <property type="entry name" value="JAMM/MPN+_dom"/>
</dbReference>
<dbReference type="PROSITE" id="PS50146">
    <property type="entry name" value="DAGK"/>
    <property type="match status" value="1"/>
</dbReference>
<evidence type="ECO:0000313" key="15">
    <source>
        <dbReference type="EMBL" id="KAG9325678.1"/>
    </source>
</evidence>
<feature type="domain" description="MPN" evidence="14">
    <location>
        <begin position="611"/>
        <end position="756"/>
    </location>
</feature>
<feature type="region of interest" description="Disordered" evidence="12">
    <location>
        <begin position="1"/>
        <end position="29"/>
    </location>
</feature>
<dbReference type="InterPro" id="IPR044524">
    <property type="entry name" value="Isoase_HisA-like"/>
</dbReference>
<reference evidence="15" key="1">
    <citation type="submission" date="2021-07" db="EMBL/GenBank/DDBJ databases">
        <title>Draft genome of Mortierella alpina, strain LL118, isolated from an aspen leaf litter sample.</title>
        <authorList>
            <person name="Yang S."/>
            <person name="Vinatzer B.A."/>
        </authorList>
    </citation>
    <scope>NUCLEOTIDE SEQUENCE</scope>
    <source>
        <strain evidence="15">LL118</strain>
    </source>
</reference>
<dbReference type="Gene3D" id="3.40.50.10330">
    <property type="entry name" value="Probable inorganic polyphosphate/atp-NAD kinase, domain 1"/>
    <property type="match status" value="1"/>
</dbReference>
<feature type="region of interest" description="Disordered" evidence="12">
    <location>
        <begin position="802"/>
        <end position="832"/>
    </location>
</feature>
<dbReference type="Gene3D" id="2.60.200.40">
    <property type="match status" value="1"/>
</dbReference>
<dbReference type="PANTHER" id="PTHR43090">
    <property type="entry name" value="1-(5-PHOSPHORIBOSYL)-5-[(5-PHOSPHORIBOSYLAMINO)METHYLIDENEAMINO] IMIDAZOLE-4-CARBOXAMIDE ISOMERASE"/>
    <property type="match status" value="1"/>
</dbReference>
<dbReference type="SUPFAM" id="SSF102712">
    <property type="entry name" value="JAB1/MPN domain"/>
    <property type="match status" value="1"/>
</dbReference>
<comment type="pathway">
    <text evidence="2">Amino-acid biosynthesis; L-histidine biosynthesis; L-histidine from 5-phospho-alpha-D-ribose 1-diphosphate: step 4/9.</text>
</comment>
<evidence type="ECO:0000259" key="14">
    <source>
        <dbReference type="PROSITE" id="PS50249"/>
    </source>
</evidence>
<dbReference type="Pfam" id="PF19279">
    <property type="entry name" value="YegS_C"/>
    <property type="match status" value="1"/>
</dbReference>
<evidence type="ECO:0000256" key="8">
    <source>
        <dbReference type="ARBA" id="ARBA00023235"/>
    </source>
</evidence>
<dbReference type="Proteomes" id="UP000717515">
    <property type="component" value="Unassembled WGS sequence"/>
</dbReference>
<evidence type="ECO:0000256" key="10">
    <source>
        <dbReference type="ARBA" id="ARBA00031376"/>
    </source>
</evidence>
<evidence type="ECO:0000256" key="6">
    <source>
        <dbReference type="ARBA" id="ARBA00022605"/>
    </source>
</evidence>
<dbReference type="SUPFAM" id="SSF111331">
    <property type="entry name" value="NAD kinase/diacylglycerol kinase-like"/>
    <property type="match status" value="1"/>
</dbReference>
<evidence type="ECO:0000256" key="7">
    <source>
        <dbReference type="ARBA" id="ARBA00023102"/>
    </source>
</evidence>
<evidence type="ECO:0000259" key="13">
    <source>
        <dbReference type="PROSITE" id="PS50146"/>
    </source>
</evidence>
<dbReference type="GO" id="GO:0003949">
    <property type="term" value="F:1-(5-phosphoribosyl)-5-[(5-phosphoribosylamino)methylideneamino]imidazole-4-carboxamide isomerase activity"/>
    <property type="evidence" value="ECO:0007669"/>
    <property type="project" value="UniProtKB-EC"/>
</dbReference>
<evidence type="ECO:0000256" key="4">
    <source>
        <dbReference type="ARBA" id="ARBA00012550"/>
    </source>
</evidence>
<dbReference type="SMART" id="SM00232">
    <property type="entry name" value="JAB_MPN"/>
    <property type="match status" value="1"/>
</dbReference>
<dbReference type="NCBIfam" id="TIGR02129">
    <property type="entry name" value="hisA_euk"/>
    <property type="match status" value="1"/>
</dbReference>
<dbReference type="GO" id="GO:0005737">
    <property type="term" value="C:cytoplasm"/>
    <property type="evidence" value="ECO:0007669"/>
    <property type="project" value="TreeGrafter"/>
</dbReference>
<sequence>MTSSSVSDPSPLLVVLNPNAGRKQGREQFTQRVQPVLERSGTPFRLLETTSQGHAQSLFQDLVRQPSTSRNNTLRIMVLGGDGTVHEIVNGILRGLDAAPHIADNSRPRVEIAIFPTGTGNAIATSLGILNVEDALERFIAWSAIPLRVVKVSTCNQEADGATLSQSWKPHAYTVVVNSFGLHCATVYDSEGYRSVGNARFKISALKNVMWLKQYEARLDLFGTVQRYDRSLRELVPAVDGSTVPQAEPSVVLAGPFTYLMLTKQASLEPGFTPTPFARTSDEWLDILAVQNVGRGQILQILGAAANNGQHVDNEQVEYYKAKVVELETATAGRLCIDGEFMDIEAGLRGRVKQIVGGSLNDQDESQLKTNFISSEPPSYYAKLYKDNSLSGAHVIKLGPGNDEAARECLRTWPDGLQVGGGITLDNAQTWIDAGAAKVIVTSYLFPAAKFSLERLKALSHAVGKDRLVVDVSCRRRGSEWIVAMDKWQTMTDMKVNKESLDILAKHCSEFLVHAADVEGLCKGIDQDLVKALGEWTTLPTTYAGGANSLSDLELVHRLSHGKVDLTYGSALDVFGGKTVKFDDCVAWNKSADTNPFHPDNLSRSSALSRVLVQSNVLHILLAHALSTEKEEIMGMLMGDWIKEGATEIARIDGVSLLTRSEKRKDRVEIGPEQLTKAAMEAEELTKTTGKTTRVIGWYHSHPHITVFPSHVDLRTQLSQQYMDPRFIGMIVSCFNTDSELSNKIQVTCFQSRPSEGGPCQHIKLPFSILNENPLESLTLPKLLEIPARIFDEQRQSFYKSIPASSEPSTSISPPARSNTNESTGSMNRGKVKVNTTAGREKSGRFFSLSPTRAFSFSSPSKDLDGDTIMPASDSLVDEPLVKRNRSDRGPMDDIPADELNTKFINTRTMSLPDRMTLIRNSGVYVQALSSLVDNLVGPTLQMLVDREQYNQSLLESLLVQKQALLHQLKSSGSFESSSKTLVDISDA</sequence>
<dbReference type="GO" id="GO:0000162">
    <property type="term" value="P:L-tryptophan biosynthetic process"/>
    <property type="evidence" value="ECO:0007669"/>
    <property type="project" value="TreeGrafter"/>
</dbReference>
<accession>A0A9P8A6G8</accession>
<dbReference type="SMART" id="SM00046">
    <property type="entry name" value="DAGKc"/>
    <property type="match status" value="1"/>
</dbReference>
<dbReference type="EC" id="5.3.1.16" evidence="4"/>
<dbReference type="InterPro" id="IPR011060">
    <property type="entry name" value="RibuloseP-bd_barrel"/>
</dbReference>
<evidence type="ECO:0000256" key="9">
    <source>
        <dbReference type="ARBA" id="ARBA00030547"/>
    </source>
</evidence>
<dbReference type="AlphaFoldDB" id="A0A9P8A6G8"/>
<dbReference type="Pfam" id="PF00781">
    <property type="entry name" value="DAGK_cat"/>
    <property type="match status" value="1"/>
</dbReference>
<dbReference type="Pfam" id="PF01398">
    <property type="entry name" value="JAB"/>
    <property type="match status" value="1"/>
</dbReference>
<dbReference type="Pfam" id="PF00977">
    <property type="entry name" value="His_biosynth"/>
    <property type="match status" value="1"/>
</dbReference>
<dbReference type="Gene3D" id="3.20.20.70">
    <property type="entry name" value="Aldolase class I"/>
    <property type="match status" value="1"/>
</dbReference>
<dbReference type="InterPro" id="IPR001206">
    <property type="entry name" value="Diacylglycerol_kinase_cat_dom"/>
</dbReference>
<protein>
    <recommendedName>
        <fullName evidence="5">1-(5-phosphoribosyl)-5-[(5-phosphoribosylamino)methylideneamino] imidazole-4-carboxamide isomerase</fullName>
        <ecNumber evidence="4">5.3.1.16</ecNumber>
    </recommendedName>
    <alternativeName>
        <fullName evidence="10">5-proFAR isomerase</fullName>
    </alternativeName>
    <alternativeName>
        <fullName evidence="9">Phosphoribosylformimino-5-aminoimidazole carboxamide ribotide isomerase</fullName>
    </alternativeName>
</protein>
<dbReference type="CDD" id="cd04723">
    <property type="entry name" value="HisA_HisF"/>
    <property type="match status" value="1"/>
</dbReference>
<evidence type="ECO:0000256" key="3">
    <source>
        <dbReference type="ARBA" id="ARBA00009667"/>
    </source>
</evidence>
<feature type="compositionally biased region" description="Polar residues" evidence="12">
    <location>
        <begin position="802"/>
        <end position="827"/>
    </location>
</feature>
<evidence type="ECO:0000256" key="5">
    <source>
        <dbReference type="ARBA" id="ARBA00018464"/>
    </source>
</evidence>
<dbReference type="GO" id="GO:0000105">
    <property type="term" value="P:L-histidine biosynthetic process"/>
    <property type="evidence" value="ECO:0007669"/>
    <property type="project" value="UniProtKB-KW"/>
</dbReference>
<evidence type="ECO:0000313" key="16">
    <source>
        <dbReference type="Proteomes" id="UP000717515"/>
    </source>
</evidence>
<keyword evidence="6 11" id="KW-0028">Amino-acid biosynthesis</keyword>
<dbReference type="PANTHER" id="PTHR43090:SF2">
    <property type="entry name" value="1-(5-PHOSPHORIBOSYL)-5-[(5-PHOSPHORIBOSYLAMINO)METHYLIDENEAMINO] IMIDAZOLE-4-CARBOXAMIDE ISOMERASE"/>
    <property type="match status" value="1"/>
</dbReference>
<dbReference type="Gene3D" id="3.40.140.10">
    <property type="entry name" value="Cytidine Deaminase, domain 2"/>
    <property type="match status" value="1"/>
</dbReference>
<proteinExistence type="inferred from homology"/>
<comment type="similarity">
    <text evidence="3 11">Belongs to the HisA/HisF family.</text>
</comment>
<evidence type="ECO:0000256" key="2">
    <source>
        <dbReference type="ARBA" id="ARBA00005133"/>
    </source>
</evidence>
<evidence type="ECO:0000256" key="11">
    <source>
        <dbReference type="RuleBase" id="RU003657"/>
    </source>
</evidence>
<dbReference type="PROSITE" id="PS50249">
    <property type="entry name" value="MPN"/>
    <property type="match status" value="1"/>
</dbReference>
<dbReference type="InterPro" id="IPR037518">
    <property type="entry name" value="MPN"/>
</dbReference>
<dbReference type="InterPro" id="IPR011858">
    <property type="entry name" value="His6/HISN3"/>
</dbReference>
<dbReference type="GO" id="GO:0016301">
    <property type="term" value="F:kinase activity"/>
    <property type="evidence" value="ECO:0007669"/>
    <property type="project" value="InterPro"/>
</dbReference>
<dbReference type="InterPro" id="IPR016064">
    <property type="entry name" value="NAD/diacylglycerol_kinase_sf"/>
</dbReference>
<dbReference type="InterPro" id="IPR013785">
    <property type="entry name" value="Aldolase_TIM"/>
</dbReference>
<evidence type="ECO:0000256" key="12">
    <source>
        <dbReference type="SAM" id="MobiDB-lite"/>
    </source>
</evidence>
<feature type="compositionally biased region" description="Low complexity" evidence="12">
    <location>
        <begin position="1"/>
        <end position="19"/>
    </location>
</feature>
<dbReference type="EMBL" id="JAIFTL010000035">
    <property type="protein sequence ID" value="KAG9325678.1"/>
    <property type="molecule type" value="Genomic_DNA"/>
</dbReference>
<dbReference type="InterPro" id="IPR045540">
    <property type="entry name" value="YegS/DAGK_C"/>
</dbReference>
<dbReference type="GO" id="GO:0008237">
    <property type="term" value="F:metallopeptidase activity"/>
    <property type="evidence" value="ECO:0007669"/>
    <property type="project" value="InterPro"/>
</dbReference>
<name>A0A9P8A6G8_MORAP</name>
<organism evidence="15 16">
    <name type="scientific">Mortierella alpina</name>
    <name type="common">Oleaginous fungus</name>
    <name type="synonym">Mortierella renispora</name>
    <dbReference type="NCBI Taxonomy" id="64518"/>
    <lineage>
        <taxon>Eukaryota</taxon>
        <taxon>Fungi</taxon>
        <taxon>Fungi incertae sedis</taxon>
        <taxon>Mucoromycota</taxon>
        <taxon>Mortierellomycotina</taxon>
        <taxon>Mortierellomycetes</taxon>
        <taxon>Mortierellales</taxon>
        <taxon>Mortierellaceae</taxon>
        <taxon>Mortierella</taxon>
    </lineage>
</organism>
<gene>
    <name evidence="15" type="ORF">KVV02_001162</name>
</gene>